<dbReference type="InterPro" id="IPR036259">
    <property type="entry name" value="MFS_trans_sf"/>
</dbReference>
<proteinExistence type="predicted"/>
<evidence type="ECO:0000313" key="8">
    <source>
        <dbReference type="Proteomes" id="UP001437256"/>
    </source>
</evidence>
<evidence type="ECO:0000259" key="6">
    <source>
        <dbReference type="PROSITE" id="PS50850"/>
    </source>
</evidence>
<evidence type="ECO:0000256" key="2">
    <source>
        <dbReference type="ARBA" id="ARBA00022692"/>
    </source>
</evidence>
<evidence type="ECO:0000313" key="7">
    <source>
        <dbReference type="EMBL" id="KAL0065283.1"/>
    </source>
</evidence>
<feature type="transmembrane region" description="Helical" evidence="5">
    <location>
        <begin position="6"/>
        <end position="26"/>
    </location>
</feature>
<name>A0ABR2ZWW4_9AGAR</name>
<keyword evidence="4 5" id="KW-0472">Membrane</keyword>
<evidence type="ECO:0000256" key="5">
    <source>
        <dbReference type="SAM" id="Phobius"/>
    </source>
</evidence>
<dbReference type="Gene3D" id="1.20.1250.20">
    <property type="entry name" value="MFS general substrate transporter like domains"/>
    <property type="match status" value="1"/>
</dbReference>
<evidence type="ECO:0000256" key="1">
    <source>
        <dbReference type="ARBA" id="ARBA00004141"/>
    </source>
</evidence>
<dbReference type="PROSITE" id="PS50850">
    <property type="entry name" value="MFS"/>
    <property type="match status" value="1"/>
</dbReference>
<feature type="transmembrane region" description="Helical" evidence="5">
    <location>
        <begin position="38"/>
        <end position="57"/>
    </location>
</feature>
<organism evidence="7 8">
    <name type="scientific">Marasmius tenuissimus</name>
    <dbReference type="NCBI Taxonomy" id="585030"/>
    <lineage>
        <taxon>Eukaryota</taxon>
        <taxon>Fungi</taxon>
        <taxon>Dikarya</taxon>
        <taxon>Basidiomycota</taxon>
        <taxon>Agaricomycotina</taxon>
        <taxon>Agaricomycetes</taxon>
        <taxon>Agaricomycetidae</taxon>
        <taxon>Agaricales</taxon>
        <taxon>Marasmiineae</taxon>
        <taxon>Marasmiaceae</taxon>
        <taxon>Marasmius</taxon>
    </lineage>
</organism>
<comment type="subcellular location">
    <subcellularLocation>
        <location evidence="1">Membrane</location>
        <topology evidence="1">Multi-pass membrane protein</topology>
    </subcellularLocation>
</comment>
<dbReference type="EMBL" id="JBBXMP010000050">
    <property type="protein sequence ID" value="KAL0065283.1"/>
    <property type="molecule type" value="Genomic_DNA"/>
</dbReference>
<comment type="caution">
    <text evidence="7">The sequence shown here is derived from an EMBL/GenBank/DDBJ whole genome shotgun (WGS) entry which is preliminary data.</text>
</comment>
<evidence type="ECO:0000256" key="3">
    <source>
        <dbReference type="ARBA" id="ARBA00022989"/>
    </source>
</evidence>
<accession>A0ABR2ZWW4</accession>
<keyword evidence="8" id="KW-1185">Reference proteome</keyword>
<dbReference type="InterPro" id="IPR005828">
    <property type="entry name" value="MFS_sugar_transport-like"/>
</dbReference>
<keyword evidence="2 5" id="KW-0812">Transmembrane</keyword>
<reference evidence="7 8" key="1">
    <citation type="submission" date="2024-05" db="EMBL/GenBank/DDBJ databases">
        <title>A draft genome resource for the thread blight pathogen Marasmius tenuissimus strain MS-2.</title>
        <authorList>
            <person name="Yulfo-Soto G.E."/>
            <person name="Baruah I.K."/>
            <person name="Amoako-Attah I."/>
            <person name="Bukari Y."/>
            <person name="Meinhardt L.W."/>
            <person name="Bailey B.A."/>
            <person name="Cohen S.P."/>
        </authorList>
    </citation>
    <scope>NUCLEOTIDE SEQUENCE [LARGE SCALE GENOMIC DNA]</scope>
    <source>
        <strain evidence="7 8">MS-2</strain>
    </source>
</reference>
<protein>
    <submittedName>
        <fullName evidence="7">Glycerophosphoinositol permease</fullName>
    </submittedName>
</protein>
<evidence type="ECO:0000256" key="4">
    <source>
        <dbReference type="ARBA" id="ARBA00023136"/>
    </source>
</evidence>
<dbReference type="Pfam" id="PF00083">
    <property type="entry name" value="Sugar_tr"/>
    <property type="match status" value="1"/>
</dbReference>
<feature type="domain" description="Major facilitator superfamily (MFS) profile" evidence="6">
    <location>
        <begin position="1"/>
        <end position="99"/>
    </location>
</feature>
<dbReference type="InterPro" id="IPR020846">
    <property type="entry name" value="MFS_dom"/>
</dbReference>
<gene>
    <name evidence="7" type="primary">GIT2</name>
    <name evidence="7" type="ORF">AAF712_007795</name>
</gene>
<dbReference type="SUPFAM" id="SSF103473">
    <property type="entry name" value="MFS general substrate transporter"/>
    <property type="match status" value="1"/>
</dbReference>
<feature type="transmembrane region" description="Helical" evidence="5">
    <location>
        <begin position="77"/>
        <end position="95"/>
    </location>
</feature>
<dbReference type="Proteomes" id="UP001437256">
    <property type="component" value="Unassembled WGS sequence"/>
</dbReference>
<sequence length="150" mass="15820">MNGQVVYGIFLSLGELGPGNNLGLLASKTSPTAVRGQFYGVAAAIGKVGAFVGTWAFPPMIDAFGGSDSNKGNTGPFWIGSGLAILSALVTLIFIKPLDHDGMAKEDALFREYLEQHGYDTSFMGLKGASRDSVAEEFIDEEKVGAQSRP</sequence>
<keyword evidence="3 5" id="KW-1133">Transmembrane helix</keyword>